<dbReference type="Gene3D" id="3.40.50.1460">
    <property type="match status" value="1"/>
</dbReference>
<dbReference type="GO" id="GO:0030154">
    <property type="term" value="P:cell differentiation"/>
    <property type="evidence" value="ECO:0007669"/>
    <property type="project" value="UniProtKB-KW"/>
</dbReference>
<evidence type="ECO:0000256" key="4">
    <source>
        <dbReference type="ARBA" id="ARBA00022490"/>
    </source>
</evidence>
<dbReference type="InterPro" id="IPR001309">
    <property type="entry name" value="Pept_C14_p20"/>
</dbReference>
<dbReference type="PRINTS" id="PR00376">
    <property type="entry name" value="IL1BCENZYME"/>
</dbReference>
<dbReference type="EMBL" id="VBQZ03000093">
    <property type="protein sequence ID" value="MXQ93507.1"/>
    <property type="molecule type" value="Genomic_DNA"/>
</dbReference>
<dbReference type="GO" id="GO:0004197">
    <property type="term" value="F:cysteine-type endopeptidase activity"/>
    <property type="evidence" value="ECO:0007669"/>
    <property type="project" value="InterPro"/>
</dbReference>
<dbReference type="PANTHER" id="PTHR10454">
    <property type="entry name" value="CASPASE"/>
    <property type="match status" value="1"/>
</dbReference>
<dbReference type="PROSITE" id="PS50207">
    <property type="entry name" value="CASPASE_P10"/>
    <property type="match status" value="1"/>
</dbReference>
<evidence type="ECO:0000256" key="11">
    <source>
        <dbReference type="ARBA" id="ARBA00064249"/>
    </source>
</evidence>
<dbReference type="SUPFAM" id="SSF52129">
    <property type="entry name" value="Caspase-like"/>
    <property type="match status" value="1"/>
</dbReference>
<dbReference type="InterPro" id="IPR002398">
    <property type="entry name" value="Pept_C14"/>
</dbReference>
<keyword evidence="17" id="KW-1185">Reference proteome</keyword>
<keyword evidence="4" id="KW-0963">Cytoplasm</keyword>
<dbReference type="PROSITE" id="PS50208">
    <property type="entry name" value="CASPASE_P20"/>
    <property type="match status" value="1"/>
</dbReference>
<comment type="caution">
    <text evidence="16">The sequence shown here is derived from an EMBL/GenBank/DDBJ whole genome shotgun (WGS) entry which is preliminary data.</text>
</comment>
<dbReference type="PROSITE" id="PS01122">
    <property type="entry name" value="CASPASE_CYS"/>
    <property type="match status" value="1"/>
</dbReference>
<keyword evidence="9" id="KW-0865">Zymogen</keyword>
<dbReference type="AlphaFoldDB" id="A0A6B0RXK8"/>
<evidence type="ECO:0000256" key="12">
    <source>
        <dbReference type="ARBA" id="ARBA00068432"/>
    </source>
</evidence>
<keyword evidence="7" id="KW-0378">Hydrolase</keyword>
<comment type="similarity">
    <text evidence="3 13">Belongs to the peptidase C14A family.</text>
</comment>
<comment type="subcellular location">
    <subcellularLocation>
        <location evidence="2">Cytoplasm</location>
    </subcellularLocation>
    <subcellularLocation>
        <location evidence="1">Nucleus</location>
    </subcellularLocation>
</comment>
<keyword evidence="6" id="KW-0221">Differentiation</keyword>
<dbReference type="InterPro" id="IPR002138">
    <property type="entry name" value="Pept_C14_p10"/>
</dbReference>
<dbReference type="InterPro" id="IPR033139">
    <property type="entry name" value="Caspase_cys_AS"/>
</dbReference>
<dbReference type="SMART" id="SM00115">
    <property type="entry name" value="CASc"/>
    <property type="match status" value="1"/>
</dbReference>
<proteinExistence type="inferred from homology"/>
<evidence type="ECO:0000256" key="10">
    <source>
        <dbReference type="ARBA" id="ARBA00023242"/>
    </source>
</evidence>
<evidence type="ECO:0000256" key="9">
    <source>
        <dbReference type="ARBA" id="ARBA00023145"/>
    </source>
</evidence>
<accession>A0A6B0RXK8</accession>
<sequence>MGFLLPLQYPFDNFCRLLAQETYDMSGARLALTLCVTKAREGSEADLDALERMFQHLGFESTMKRDPTAQQFQEELEKFQQAIDAREDFVSCAFVVLMAHGLEGRLKGEDEKMVELEDLFQALNNKNCRALRAKPKVYIVQACRGEQRDPGEPVTGGHLVMITENTPETIPTYTDTLHVFSTIEGYIAYRHDQEGSYFIQTLVDVFINKKGPILELLTEVTRRMAEAEMVQEGEAKKVNPEIQSTLRKRLYLHLHPCPQLTQGPCRKDNMFSPSVFKEDMEAMRDECYELCSPPSSSPHIMPAVDDEN</sequence>
<evidence type="ECO:0000256" key="3">
    <source>
        <dbReference type="ARBA" id="ARBA00010134"/>
    </source>
</evidence>
<name>A0A6B0RXK8_9CETA</name>
<evidence type="ECO:0000313" key="16">
    <source>
        <dbReference type="EMBL" id="MXQ93507.1"/>
    </source>
</evidence>
<protein>
    <recommendedName>
        <fullName evidence="12">Caspase-14</fullName>
    </recommendedName>
</protein>
<feature type="domain" description="Caspase family p10" evidence="14">
    <location>
        <begin position="166"/>
        <end position="254"/>
    </location>
</feature>
<dbReference type="CDD" id="cd00032">
    <property type="entry name" value="CASc"/>
    <property type="match status" value="1"/>
</dbReference>
<dbReference type="GO" id="GO:0005829">
    <property type="term" value="C:cytosol"/>
    <property type="evidence" value="ECO:0007669"/>
    <property type="project" value="TreeGrafter"/>
</dbReference>
<keyword evidence="5" id="KW-0645">Protease</keyword>
<dbReference type="GO" id="GO:0043525">
    <property type="term" value="P:positive regulation of neuron apoptotic process"/>
    <property type="evidence" value="ECO:0007669"/>
    <property type="project" value="TreeGrafter"/>
</dbReference>
<dbReference type="FunFam" id="3.40.50.1460:FF:000015">
    <property type="entry name" value="Caspase 14"/>
    <property type="match status" value="1"/>
</dbReference>
<dbReference type="GO" id="GO:0005634">
    <property type="term" value="C:nucleus"/>
    <property type="evidence" value="ECO:0007669"/>
    <property type="project" value="UniProtKB-SubCell"/>
</dbReference>
<evidence type="ECO:0000256" key="2">
    <source>
        <dbReference type="ARBA" id="ARBA00004496"/>
    </source>
</evidence>
<gene>
    <name evidence="16" type="ORF">E5288_WYG021211</name>
</gene>
<dbReference type="GO" id="GO:0006508">
    <property type="term" value="P:proteolysis"/>
    <property type="evidence" value="ECO:0007669"/>
    <property type="project" value="UniProtKB-KW"/>
</dbReference>
<evidence type="ECO:0000256" key="7">
    <source>
        <dbReference type="ARBA" id="ARBA00022801"/>
    </source>
</evidence>
<comment type="subunit">
    <text evidence="11">Heterodimer of a large and a small subunit, both processed from the precursor; the mature active form is a p17/p10 dimer and the intermediate form a p20/p8 dimer.</text>
</comment>
<dbReference type="InterPro" id="IPR015917">
    <property type="entry name" value="Pept_C14A"/>
</dbReference>
<keyword evidence="8" id="KW-0788">Thiol protease</keyword>
<evidence type="ECO:0000256" key="5">
    <source>
        <dbReference type="ARBA" id="ARBA00022670"/>
    </source>
</evidence>
<dbReference type="PANTHER" id="PTHR10454:SF131">
    <property type="entry name" value="CASPASE-14"/>
    <property type="match status" value="1"/>
</dbReference>
<evidence type="ECO:0000256" key="1">
    <source>
        <dbReference type="ARBA" id="ARBA00004123"/>
    </source>
</evidence>
<reference evidence="16" key="1">
    <citation type="submission" date="2019-10" db="EMBL/GenBank/DDBJ databases">
        <title>The sequence and de novo assembly of the wild yak genome.</title>
        <authorList>
            <person name="Liu Y."/>
        </authorList>
    </citation>
    <scope>NUCLEOTIDE SEQUENCE [LARGE SCALE GENOMIC DNA]</scope>
    <source>
        <strain evidence="16">WY2019</strain>
    </source>
</reference>
<dbReference type="Pfam" id="PF00656">
    <property type="entry name" value="Peptidase_C14"/>
    <property type="match status" value="1"/>
</dbReference>
<evidence type="ECO:0000256" key="8">
    <source>
        <dbReference type="ARBA" id="ARBA00022807"/>
    </source>
</evidence>
<evidence type="ECO:0000259" key="15">
    <source>
        <dbReference type="PROSITE" id="PS50208"/>
    </source>
</evidence>
<dbReference type="InterPro" id="IPR029030">
    <property type="entry name" value="Caspase-like_dom_sf"/>
</dbReference>
<evidence type="ECO:0000259" key="14">
    <source>
        <dbReference type="PROSITE" id="PS50207"/>
    </source>
</evidence>
<organism evidence="16 17">
    <name type="scientific">Bos mutus</name>
    <name type="common">wild yak</name>
    <dbReference type="NCBI Taxonomy" id="72004"/>
    <lineage>
        <taxon>Eukaryota</taxon>
        <taxon>Metazoa</taxon>
        <taxon>Chordata</taxon>
        <taxon>Craniata</taxon>
        <taxon>Vertebrata</taxon>
        <taxon>Euteleostomi</taxon>
        <taxon>Mammalia</taxon>
        <taxon>Eutheria</taxon>
        <taxon>Laurasiatheria</taxon>
        <taxon>Artiodactyla</taxon>
        <taxon>Ruminantia</taxon>
        <taxon>Pecora</taxon>
        <taxon>Bovidae</taxon>
        <taxon>Bovinae</taxon>
        <taxon>Bos</taxon>
    </lineage>
</organism>
<feature type="domain" description="Caspase family p20" evidence="15">
    <location>
        <begin position="11"/>
        <end position="147"/>
    </location>
</feature>
<evidence type="ECO:0000313" key="17">
    <source>
        <dbReference type="Proteomes" id="UP000322234"/>
    </source>
</evidence>
<evidence type="ECO:0000256" key="6">
    <source>
        <dbReference type="ARBA" id="ARBA00022782"/>
    </source>
</evidence>
<keyword evidence="10" id="KW-0539">Nucleus</keyword>
<dbReference type="Proteomes" id="UP000322234">
    <property type="component" value="Unassembled WGS sequence"/>
</dbReference>
<evidence type="ECO:0000256" key="13">
    <source>
        <dbReference type="RuleBase" id="RU003971"/>
    </source>
</evidence>
<dbReference type="InterPro" id="IPR011600">
    <property type="entry name" value="Pept_C14_caspase"/>
</dbReference>